<dbReference type="EMBL" id="BPLR01008564">
    <property type="protein sequence ID" value="GIY25629.1"/>
    <property type="molecule type" value="Genomic_DNA"/>
</dbReference>
<proteinExistence type="predicted"/>
<sequence length="83" mass="9289">MFAYPWANGIFSKEEKRSADYPCFSGPLLFIRDICCLSSGKWNLQQGRKRGQQITPVSVETIVDGFEDGRDSETASGCLRAHD</sequence>
<name>A0AAV4RY50_CAEEX</name>
<evidence type="ECO:0000313" key="1">
    <source>
        <dbReference type="EMBL" id="GIY25629.1"/>
    </source>
</evidence>
<evidence type="ECO:0000313" key="2">
    <source>
        <dbReference type="Proteomes" id="UP001054945"/>
    </source>
</evidence>
<dbReference type="Proteomes" id="UP001054945">
    <property type="component" value="Unassembled WGS sequence"/>
</dbReference>
<dbReference type="AlphaFoldDB" id="A0AAV4RY50"/>
<organism evidence="1 2">
    <name type="scientific">Caerostris extrusa</name>
    <name type="common">Bark spider</name>
    <name type="synonym">Caerostris bankana</name>
    <dbReference type="NCBI Taxonomy" id="172846"/>
    <lineage>
        <taxon>Eukaryota</taxon>
        <taxon>Metazoa</taxon>
        <taxon>Ecdysozoa</taxon>
        <taxon>Arthropoda</taxon>
        <taxon>Chelicerata</taxon>
        <taxon>Arachnida</taxon>
        <taxon>Araneae</taxon>
        <taxon>Araneomorphae</taxon>
        <taxon>Entelegynae</taxon>
        <taxon>Araneoidea</taxon>
        <taxon>Araneidae</taxon>
        <taxon>Caerostris</taxon>
    </lineage>
</organism>
<gene>
    <name evidence="1" type="ORF">CEXT_482911</name>
</gene>
<protein>
    <submittedName>
        <fullName evidence="1">Uncharacterized protein</fullName>
    </submittedName>
</protein>
<accession>A0AAV4RY50</accession>
<keyword evidence="2" id="KW-1185">Reference proteome</keyword>
<reference evidence="1 2" key="1">
    <citation type="submission" date="2021-06" db="EMBL/GenBank/DDBJ databases">
        <title>Caerostris extrusa draft genome.</title>
        <authorList>
            <person name="Kono N."/>
            <person name="Arakawa K."/>
        </authorList>
    </citation>
    <scope>NUCLEOTIDE SEQUENCE [LARGE SCALE GENOMIC DNA]</scope>
</reference>
<comment type="caution">
    <text evidence="1">The sequence shown here is derived from an EMBL/GenBank/DDBJ whole genome shotgun (WGS) entry which is preliminary data.</text>
</comment>